<organism evidence="2 3">
    <name type="scientific">Franzmannia qiaohouensis</name>
    <dbReference type="NCBI Taxonomy" id="1329370"/>
    <lineage>
        <taxon>Bacteria</taxon>
        <taxon>Pseudomonadati</taxon>
        <taxon>Pseudomonadota</taxon>
        <taxon>Gammaproteobacteria</taxon>
        <taxon>Oceanospirillales</taxon>
        <taxon>Halomonadaceae</taxon>
        <taxon>Franzmannia</taxon>
    </lineage>
</organism>
<gene>
    <name evidence="2" type="ORF">QC821_08965</name>
</gene>
<dbReference type="EMBL" id="JARWAM010000005">
    <property type="protein sequence ID" value="MDR5905400.1"/>
    <property type="molecule type" value="Genomic_DNA"/>
</dbReference>
<accession>A0ABU1HFK9</accession>
<reference evidence="2 3" key="1">
    <citation type="submission" date="2023-04" db="EMBL/GenBank/DDBJ databases">
        <title>A long-awaited taxogenomic arrangement of the family Halomonadaceae.</title>
        <authorList>
            <person name="De La Haba R."/>
            <person name="Chuvochina M."/>
            <person name="Wittouck S."/>
            <person name="Arahal D.R."/>
            <person name="Sanchez-Porro C."/>
            <person name="Hugenholtz P."/>
            <person name="Ventosa A."/>
        </authorList>
    </citation>
    <scope>NUCLEOTIDE SEQUENCE [LARGE SCALE GENOMIC DNA]</scope>
    <source>
        <strain evidence="2 3">DSM 26770</strain>
    </source>
</reference>
<dbReference type="RefSeq" id="WP_309719881.1">
    <property type="nucleotide sequence ID" value="NZ_JARWAM010000005.1"/>
</dbReference>
<proteinExistence type="predicted"/>
<evidence type="ECO:0000259" key="1">
    <source>
        <dbReference type="Pfam" id="PF05170"/>
    </source>
</evidence>
<dbReference type="PANTHER" id="PTHR30441:SF4">
    <property type="entry name" value="PROTEIN ASMA"/>
    <property type="match status" value="1"/>
</dbReference>
<evidence type="ECO:0000313" key="3">
    <source>
        <dbReference type="Proteomes" id="UP001251374"/>
    </source>
</evidence>
<dbReference type="PANTHER" id="PTHR30441">
    <property type="entry name" value="DUF748 DOMAIN-CONTAINING PROTEIN"/>
    <property type="match status" value="1"/>
</dbReference>
<feature type="domain" description="AsmA" evidence="1">
    <location>
        <begin position="1"/>
        <end position="657"/>
    </location>
</feature>
<name>A0ABU1HFK9_9GAMM</name>
<dbReference type="InterPro" id="IPR052894">
    <property type="entry name" value="AsmA-related"/>
</dbReference>
<keyword evidence="3" id="KW-1185">Reference proteome</keyword>
<dbReference type="Pfam" id="PF05170">
    <property type="entry name" value="AsmA"/>
    <property type="match status" value="1"/>
</dbReference>
<evidence type="ECO:0000313" key="2">
    <source>
        <dbReference type="EMBL" id="MDR5905400.1"/>
    </source>
</evidence>
<comment type="caution">
    <text evidence="2">The sequence shown here is derived from an EMBL/GenBank/DDBJ whole genome shotgun (WGS) entry which is preliminary data.</text>
</comment>
<dbReference type="Proteomes" id="UP001251374">
    <property type="component" value="Unassembled WGS sequence"/>
</dbReference>
<dbReference type="InterPro" id="IPR007844">
    <property type="entry name" value="AsmA"/>
</dbReference>
<sequence length="782" mass="84951">MRALLRTLLAVIGVLGLVVVGAVVYVTTFFDPNDLKPRLIDVVREQTGLELTLDGPLSWSFYPRLGVSVVDAEAWLPDQAGDEEAFAALDKAEVSLAFAPLLTGEIAIEGLTLDGMRLNLERDAEGQGNWEVLLERLDERSEEAAEALAPASAGPAAGEDAGMRVALNIASVTLRGSEVRYRDWQRDLQLRVTGLDVSGSNVNPQRAFPLKSAFRLSAYPDAAWQESDEVEPEWVSSVRGESRVRLGLRDGRYELEDLSLETSTTLAALGDRKQQANLELRHLVANSETRQLEIDGGRLDSSLVHPAAGDRALSLSLGFIADLDVDEQHLHLRSLELSGPDDLDLSGSVTVTQLFDAPRYTGLVSLAPLSLRPWLARFDALPETASDAALGDVALTSPLQGDLERFSFTNLTMVVDDTTFTGRLGAGLDGQALAFDLQGDHLDLDAYLPPDEPAAESAMLRKLLGRMAYADDDEAALPIAWLAPLDLAGELSLERLTVLGLVIRNAELAVEGSEGVHRLSRFEGQLFDGSLAASGELDQRQVTPRWSFAPRLERVQVVPLYAALADEESPLRGRLSLDGDLTTRGDNRGLMTRNLNGTLALRIDDGALFDVNVSQELCGVVAALDGEEMSRDWSSDTRFERAEASFTLRDGIAHNDDLEISIPGIRLDGGGEINLATQAFDYRAAARLVDSADAACRVNPRLERVPLPVRCEGQLSEESSEWCRFDRSALQSALGEILRDEASSRAVEEIEERLGGALEGLDERLGEGAGRELREGLRGLFN</sequence>
<protein>
    <submittedName>
        <fullName evidence="2">AsmA family protein</fullName>
    </submittedName>
</protein>